<gene>
    <name evidence="4" type="ORF">EW145_g4476</name>
</gene>
<evidence type="ECO:0000256" key="1">
    <source>
        <dbReference type="SAM" id="MobiDB-lite"/>
    </source>
</evidence>
<proteinExistence type="predicted"/>
<sequence>MATPPSTLHLDLSGTFGVIFWAFVVSTVYVSEICGDFEHLSCDIADVSDYLLSSLEIDSLFGVSVVQGYFYFTHNNDSRNLKIFVACMLTLDFSTTALSSQSLYDYLIVNYGNPEALLYMTKPYIVEYFITAVVTLGSQLFYASRIHIADKRSASYGIPIIIAVLALAAFGTAIGATHEIFHIQRLISGLQEKAMLIIAGINTALAATCDIVATLSMCIFLASQKSEYKQTRRIVSFLLFITINRGVLVAIAQLGFLTAYLGAPSKIYWMPFHLSVSKLHVNTLLAMLNSRLSLRAKTVLTQVRFSKECTFNTAIGQNLPISPSGTKGSLRLSGMAYELGTLSKAEGSLSPTTPESPSSKFTRDDQSIASYGDEHELPSFINNGGSEAV</sequence>
<dbReference type="Proteomes" id="UP000308199">
    <property type="component" value="Unassembled WGS sequence"/>
</dbReference>
<evidence type="ECO:0000313" key="5">
    <source>
        <dbReference type="Proteomes" id="UP000308199"/>
    </source>
</evidence>
<dbReference type="OrthoDB" id="3214861at2759"/>
<feature type="transmembrane region" description="Helical" evidence="2">
    <location>
        <begin position="12"/>
        <end position="30"/>
    </location>
</feature>
<dbReference type="AlphaFoldDB" id="A0A4S4L3C4"/>
<feature type="domain" description="DUF6534" evidence="3">
    <location>
        <begin position="206"/>
        <end position="291"/>
    </location>
</feature>
<evidence type="ECO:0000256" key="2">
    <source>
        <dbReference type="SAM" id="Phobius"/>
    </source>
</evidence>
<feature type="transmembrane region" description="Helical" evidence="2">
    <location>
        <begin position="50"/>
        <end position="71"/>
    </location>
</feature>
<dbReference type="PANTHER" id="PTHR40465">
    <property type="entry name" value="CHROMOSOME 1, WHOLE GENOME SHOTGUN SEQUENCE"/>
    <property type="match status" value="1"/>
</dbReference>
<feature type="compositionally biased region" description="Basic and acidic residues" evidence="1">
    <location>
        <begin position="361"/>
        <end position="377"/>
    </location>
</feature>
<comment type="caution">
    <text evidence="4">The sequence shown here is derived from an EMBL/GenBank/DDBJ whole genome shotgun (WGS) entry which is preliminary data.</text>
</comment>
<protein>
    <recommendedName>
        <fullName evidence="3">DUF6534 domain-containing protein</fullName>
    </recommendedName>
</protein>
<feature type="compositionally biased region" description="Polar residues" evidence="1">
    <location>
        <begin position="380"/>
        <end position="389"/>
    </location>
</feature>
<dbReference type="EMBL" id="SGPK01000231">
    <property type="protein sequence ID" value="THH05872.1"/>
    <property type="molecule type" value="Genomic_DNA"/>
</dbReference>
<keyword evidence="2" id="KW-1133">Transmembrane helix</keyword>
<keyword evidence="5" id="KW-1185">Reference proteome</keyword>
<keyword evidence="2" id="KW-0472">Membrane</keyword>
<accession>A0A4S4L3C4</accession>
<keyword evidence="2" id="KW-0812">Transmembrane</keyword>
<reference evidence="4 5" key="1">
    <citation type="submission" date="2019-02" db="EMBL/GenBank/DDBJ databases">
        <title>Genome sequencing of the rare red list fungi Phellinidium pouzarii.</title>
        <authorList>
            <person name="Buettner E."/>
            <person name="Kellner H."/>
        </authorList>
    </citation>
    <scope>NUCLEOTIDE SEQUENCE [LARGE SCALE GENOMIC DNA]</scope>
    <source>
        <strain evidence="4 5">DSM 108285</strain>
    </source>
</reference>
<organism evidence="4 5">
    <name type="scientific">Phellinidium pouzarii</name>
    <dbReference type="NCBI Taxonomy" id="167371"/>
    <lineage>
        <taxon>Eukaryota</taxon>
        <taxon>Fungi</taxon>
        <taxon>Dikarya</taxon>
        <taxon>Basidiomycota</taxon>
        <taxon>Agaricomycotina</taxon>
        <taxon>Agaricomycetes</taxon>
        <taxon>Hymenochaetales</taxon>
        <taxon>Hymenochaetaceae</taxon>
        <taxon>Phellinidium</taxon>
    </lineage>
</organism>
<dbReference type="Pfam" id="PF20152">
    <property type="entry name" value="DUF6534"/>
    <property type="match status" value="1"/>
</dbReference>
<dbReference type="InterPro" id="IPR045339">
    <property type="entry name" value="DUF6534"/>
</dbReference>
<name>A0A4S4L3C4_9AGAM</name>
<feature type="transmembrane region" description="Helical" evidence="2">
    <location>
        <begin position="156"/>
        <end position="176"/>
    </location>
</feature>
<feature type="transmembrane region" description="Helical" evidence="2">
    <location>
        <begin position="234"/>
        <end position="261"/>
    </location>
</feature>
<feature type="compositionally biased region" description="Low complexity" evidence="1">
    <location>
        <begin position="348"/>
        <end position="360"/>
    </location>
</feature>
<feature type="transmembrane region" description="Helical" evidence="2">
    <location>
        <begin position="83"/>
        <end position="104"/>
    </location>
</feature>
<dbReference type="PANTHER" id="PTHR40465:SF1">
    <property type="entry name" value="DUF6534 DOMAIN-CONTAINING PROTEIN"/>
    <property type="match status" value="1"/>
</dbReference>
<feature type="transmembrane region" description="Helical" evidence="2">
    <location>
        <begin position="196"/>
        <end position="222"/>
    </location>
</feature>
<feature type="transmembrane region" description="Helical" evidence="2">
    <location>
        <begin position="124"/>
        <end position="144"/>
    </location>
</feature>
<evidence type="ECO:0000259" key="3">
    <source>
        <dbReference type="Pfam" id="PF20152"/>
    </source>
</evidence>
<evidence type="ECO:0000313" key="4">
    <source>
        <dbReference type="EMBL" id="THH05872.1"/>
    </source>
</evidence>
<feature type="region of interest" description="Disordered" evidence="1">
    <location>
        <begin position="345"/>
        <end position="389"/>
    </location>
</feature>